<dbReference type="AlphaFoldDB" id="A0A6N6MYW6"/>
<accession>A0A6N6MYW6</accession>
<keyword evidence="1" id="KW-0732">Signal</keyword>
<organism evidence="2 3">
    <name type="scientific">Pseudodesulfovibrio senegalensis</name>
    <dbReference type="NCBI Taxonomy" id="1721087"/>
    <lineage>
        <taxon>Bacteria</taxon>
        <taxon>Pseudomonadati</taxon>
        <taxon>Thermodesulfobacteriota</taxon>
        <taxon>Desulfovibrionia</taxon>
        <taxon>Desulfovibrionales</taxon>
        <taxon>Desulfovibrionaceae</taxon>
    </lineage>
</organism>
<proteinExistence type="predicted"/>
<dbReference type="RefSeq" id="WP_151151511.1">
    <property type="nucleotide sequence ID" value="NZ_WAIE01000006.1"/>
</dbReference>
<sequence length="76" mass="8103">MKTFKTIGMFCMALLLATAIMAPLANADDQQAKQEEITAACEAQCSGDAECVKACVEQMQAQDKAAADSKEGEEKK</sequence>
<name>A0A6N6MYW6_9BACT</name>
<feature type="signal peptide" evidence="1">
    <location>
        <begin position="1"/>
        <end position="27"/>
    </location>
</feature>
<dbReference type="Proteomes" id="UP000438699">
    <property type="component" value="Unassembled WGS sequence"/>
</dbReference>
<keyword evidence="3" id="KW-1185">Reference proteome</keyword>
<evidence type="ECO:0000313" key="2">
    <source>
        <dbReference type="EMBL" id="KAB1440767.1"/>
    </source>
</evidence>
<gene>
    <name evidence="2" type="ORF">F8A88_12510</name>
</gene>
<comment type="caution">
    <text evidence="2">The sequence shown here is derived from an EMBL/GenBank/DDBJ whole genome shotgun (WGS) entry which is preliminary data.</text>
</comment>
<feature type="chain" id="PRO_5026742796" evidence="1">
    <location>
        <begin position="28"/>
        <end position="76"/>
    </location>
</feature>
<reference evidence="2 3" key="1">
    <citation type="journal article" date="2017" name="Int. J. Syst. Evol. Microbiol.">
        <title>Desulfovibrio senegalensis sp. nov., a mesophilic sulfate reducer isolated from marine sediment.</title>
        <authorList>
            <person name="Thioye A."/>
            <person name="Gam Z.B.A."/>
            <person name="Mbengue M."/>
            <person name="Cayol J.L."/>
            <person name="Joseph-Bartoli M."/>
            <person name="Toure-Kane C."/>
            <person name="Labat M."/>
        </authorList>
    </citation>
    <scope>NUCLEOTIDE SEQUENCE [LARGE SCALE GENOMIC DNA]</scope>
    <source>
        <strain evidence="2 3">DSM 101509</strain>
    </source>
</reference>
<evidence type="ECO:0000313" key="3">
    <source>
        <dbReference type="Proteomes" id="UP000438699"/>
    </source>
</evidence>
<protein>
    <submittedName>
        <fullName evidence="2">Uncharacterized protein</fullName>
    </submittedName>
</protein>
<evidence type="ECO:0000256" key="1">
    <source>
        <dbReference type="SAM" id="SignalP"/>
    </source>
</evidence>
<dbReference type="EMBL" id="WAIE01000006">
    <property type="protein sequence ID" value="KAB1440767.1"/>
    <property type="molecule type" value="Genomic_DNA"/>
</dbReference>